<dbReference type="PANTHER" id="PTHR38340:SF1">
    <property type="entry name" value="S-LAYER PROTEIN"/>
    <property type="match status" value="1"/>
</dbReference>
<evidence type="ECO:0000256" key="1">
    <source>
        <dbReference type="ARBA" id="ARBA00001913"/>
    </source>
</evidence>
<accession>A0A0P1G676</accession>
<reference evidence="12 13" key="1">
    <citation type="submission" date="2015-09" db="EMBL/GenBank/DDBJ databases">
        <authorList>
            <consortium name="Swine Surveillance"/>
        </authorList>
    </citation>
    <scope>NUCLEOTIDE SEQUENCE [LARGE SCALE GENOMIC DNA]</scope>
    <source>
        <strain evidence="12 13">CECT 7557</strain>
    </source>
</reference>
<evidence type="ECO:0000256" key="8">
    <source>
        <dbReference type="ARBA" id="ARBA00022801"/>
    </source>
</evidence>
<dbReference type="Gene3D" id="2.150.10.10">
    <property type="entry name" value="Serralysin-like metalloprotease, C-terminal"/>
    <property type="match status" value="4"/>
</dbReference>
<dbReference type="PROSITE" id="PS00330">
    <property type="entry name" value="HEMOLYSIN_CALCIUM"/>
    <property type="match status" value="5"/>
</dbReference>
<evidence type="ECO:0000259" key="11">
    <source>
        <dbReference type="SMART" id="SM00235"/>
    </source>
</evidence>
<evidence type="ECO:0000313" key="12">
    <source>
        <dbReference type="EMBL" id="CUH77135.1"/>
    </source>
</evidence>
<dbReference type="InterPro" id="IPR001343">
    <property type="entry name" value="Hemolysn_Ca-bd"/>
</dbReference>
<sequence length="901" mass="93825">MPLLNAAVLYWPPHCRFVTTLEGAAMCEICGDRSHHLFVSAGTDNTPAPTTYSTLPTYTLDQIADYLSDGFWEDQDFRRHSYDVAPGGSLVVDLSTLTAQGQTTARQALDAWTAVTGIAFVEGRSGVDIRFDDSDPGAWAQATSVRGNTTLETHINIAADWYDRSPDYYLQTYIHEIGHALGLGHTGDYNGSASYATDAHFANDSWQLSIMSYFTQTQNTTTDASYVFLASPQLADILAVQNLYGTPTNVESGNTVYGDGDTTGRIGMDLGALAVTLFDSGGYDTINLASRSYNQTLDLRAEQISDINGYRGNFAIARGVVIEEALTGSGQDSVTGNAASNFIDTGAGQDHLAGGGGADTLVGGSGQDTLTGGSGGDVFRYHAVDEAGDRITDFSAAAGDQLDLAVLLTAIGYRPATSAATPFSDGTLLLEASAGGAWLVVTWNSQRHNLVFLSGLSATADLQDMVYVGDLPDPPNEPDPDPIPVPDPDPEPTPERDTIYTITDSFVTNWTPANSLIRDTDGGTDTLDLSAVTYDARISLINGTPSQIDLKTLTIGASADIENLNLGSGNDEGRGNDGNNDIRGNGGDDHLVGAAGDDVLTAGTGNDTLEGGAGQDSLNASSGFNRLDGGAGDDHIRTQDGVQTITAGAGDDTIRAAAGMQTIALDDGNNRLVVAGTYTLASGGDGDNWIFATGSHLSLTLGHGNNLIHTRSGGRGQIEESPESFGHGTLTLAAGDGANVVRTQMGHNHITLGDGGNTVSTGQGKDTVTSGDGADIIWGGAGADLLSAGGGDDELTGGAGQDILTGGRGADSFVFIAKQDAGDLITDFTLTEGDRLVLSGFLQAFGTTARDAIDNGRLYLEHRADGAGLWFDEFSDTGDRRLIAQLEGVSDATALTGDWIL</sequence>
<dbReference type="RefSeq" id="WP_058289337.1">
    <property type="nucleotide sequence ID" value="NZ_CYSD01000018.1"/>
</dbReference>
<dbReference type="Proteomes" id="UP000052022">
    <property type="component" value="Unassembled WGS sequence"/>
</dbReference>
<dbReference type="SUPFAM" id="SSF51120">
    <property type="entry name" value="beta-Roll"/>
    <property type="match status" value="3"/>
</dbReference>
<feature type="region of interest" description="Disordered" evidence="10">
    <location>
        <begin position="470"/>
        <end position="496"/>
    </location>
</feature>
<evidence type="ECO:0000256" key="4">
    <source>
        <dbReference type="ARBA" id="ARBA00022525"/>
    </source>
</evidence>
<comment type="subcellular location">
    <subcellularLocation>
        <location evidence="2">Secreted</location>
    </subcellularLocation>
</comment>
<dbReference type="GO" id="GO:0006508">
    <property type="term" value="P:proteolysis"/>
    <property type="evidence" value="ECO:0007669"/>
    <property type="project" value="UniProtKB-KW"/>
</dbReference>
<evidence type="ECO:0000256" key="7">
    <source>
        <dbReference type="ARBA" id="ARBA00022737"/>
    </source>
</evidence>
<organism evidence="12 13">
    <name type="scientific">Tritonibacter multivorans</name>
    <dbReference type="NCBI Taxonomy" id="928856"/>
    <lineage>
        <taxon>Bacteria</taxon>
        <taxon>Pseudomonadati</taxon>
        <taxon>Pseudomonadota</taxon>
        <taxon>Alphaproteobacteria</taxon>
        <taxon>Rhodobacterales</taxon>
        <taxon>Paracoccaceae</taxon>
        <taxon>Tritonibacter</taxon>
    </lineage>
</organism>
<dbReference type="Pfam" id="PF08548">
    <property type="entry name" value="Peptidase_M10_C"/>
    <property type="match status" value="1"/>
</dbReference>
<dbReference type="OrthoDB" id="733404at2"/>
<dbReference type="Gene3D" id="3.40.390.10">
    <property type="entry name" value="Collagenase (Catalytic Domain)"/>
    <property type="match status" value="1"/>
</dbReference>
<dbReference type="Pfam" id="PF00353">
    <property type="entry name" value="HemolysinCabind"/>
    <property type="match status" value="5"/>
</dbReference>
<dbReference type="EC" id="3.4.24.40" evidence="12"/>
<name>A0A0P1G676_9RHOB</name>
<feature type="compositionally biased region" description="Pro residues" evidence="10">
    <location>
        <begin position="472"/>
        <end position="487"/>
    </location>
</feature>
<comment type="similarity">
    <text evidence="3">Belongs to the peptidase M10B family.</text>
</comment>
<dbReference type="AlphaFoldDB" id="A0A0P1G676"/>
<proteinExistence type="inferred from homology"/>
<dbReference type="GO" id="GO:0005615">
    <property type="term" value="C:extracellular space"/>
    <property type="evidence" value="ECO:0007669"/>
    <property type="project" value="InterPro"/>
</dbReference>
<comment type="cofactor">
    <cofactor evidence="1">
        <name>Ca(2+)</name>
        <dbReference type="ChEBI" id="CHEBI:29108"/>
    </cofactor>
</comment>
<dbReference type="PANTHER" id="PTHR38340">
    <property type="entry name" value="S-LAYER PROTEIN"/>
    <property type="match status" value="1"/>
</dbReference>
<dbReference type="InterPro" id="IPR034033">
    <property type="entry name" value="Serralysin-like"/>
</dbReference>
<dbReference type="GO" id="GO:0031012">
    <property type="term" value="C:extracellular matrix"/>
    <property type="evidence" value="ECO:0007669"/>
    <property type="project" value="InterPro"/>
</dbReference>
<dbReference type="GO" id="GO:0004222">
    <property type="term" value="F:metalloendopeptidase activity"/>
    <property type="evidence" value="ECO:0007669"/>
    <property type="project" value="InterPro"/>
</dbReference>
<evidence type="ECO:0000256" key="9">
    <source>
        <dbReference type="ARBA" id="ARBA00022833"/>
    </source>
</evidence>
<dbReference type="Pfam" id="PF00413">
    <property type="entry name" value="Peptidase_M10"/>
    <property type="match status" value="1"/>
</dbReference>
<keyword evidence="8 12" id="KW-0378">Hydrolase</keyword>
<evidence type="ECO:0000256" key="2">
    <source>
        <dbReference type="ARBA" id="ARBA00004613"/>
    </source>
</evidence>
<dbReference type="SMART" id="SM00235">
    <property type="entry name" value="ZnMc"/>
    <property type="match status" value="1"/>
</dbReference>
<dbReference type="InterPro" id="IPR013858">
    <property type="entry name" value="Peptidase_M10B_C"/>
</dbReference>
<dbReference type="InterPro" id="IPR006026">
    <property type="entry name" value="Peptidase_Metallo"/>
</dbReference>
<feature type="domain" description="Peptidase metallopeptidase" evidence="11">
    <location>
        <begin position="68"/>
        <end position="216"/>
    </location>
</feature>
<dbReference type="InterPro" id="IPR018511">
    <property type="entry name" value="Hemolysin-typ_Ca-bd_CS"/>
</dbReference>
<keyword evidence="6" id="KW-0479">Metal-binding</keyword>
<evidence type="ECO:0000256" key="6">
    <source>
        <dbReference type="ARBA" id="ARBA00022723"/>
    </source>
</evidence>
<evidence type="ECO:0000256" key="3">
    <source>
        <dbReference type="ARBA" id="ARBA00009490"/>
    </source>
</evidence>
<evidence type="ECO:0000313" key="13">
    <source>
        <dbReference type="Proteomes" id="UP000052022"/>
    </source>
</evidence>
<dbReference type="InterPro" id="IPR001818">
    <property type="entry name" value="Pept_M10_metallopeptidase"/>
</dbReference>
<dbReference type="STRING" id="928856.SAMN04488049_11519"/>
<keyword evidence="4" id="KW-0964">Secreted</keyword>
<keyword evidence="5" id="KW-0645">Protease</keyword>
<feature type="region of interest" description="Disordered" evidence="10">
    <location>
        <begin position="566"/>
        <end position="637"/>
    </location>
</feature>
<dbReference type="GO" id="GO:0008270">
    <property type="term" value="F:zinc ion binding"/>
    <property type="evidence" value="ECO:0007669"/>
    <property type="project" value="InterPro"/>
</dbReference>
<evidence type="ECO:0000256" key="5">
    <source>
        <dbReference type="ARBA" id="ARBA00022670"/>
    </source>
</evidence>
<protein>
    <submittedName>
        <fullName evidence="12">Serralysin</fullName>
        <ecNumber evidence="12">3.4.24.40</ecNumber>
    </submittedName>
</protein>
<dbReference type="InterPro" id="IPR011049">
    <property type="entry name" value="Serralysin-like_metalloprot_C"/>
</dbReference>
<keyword evidence="13" id="KW-1185">Reference proteome</keyword>
<dbReference type="PRINTS" id="PR00313">
    <property type="entry name" value="CABNDNGRPT"/>
</dbReference>
<dbReference type="CDD" id="cd04277">
    <property type="entry name" value="ZnMc_serralysin_like"/>
    <property type="match status" value="1"/>
</dbReference>
<evidence type="ECO:0000256" key="10">
    <source>
        <dbReference type="SAM" id="MobiDB-lite"/>
    </source>
</evidence>
<dbReference type="InterPro" id="IPR024079">
    <property type="entry name" value="MetalloPept_cat_dom_sf"/>
</dbReference>
<dbReference type="SUPFAM" id="SSF55486">
    <property type="entry name" value="Metalloproteases ('zincins'), catalytic domain"/>
    <property type="match status" value="1"/>
</dbReference>
<dbReference type="InterPro" id="IPR050557">
    <property type="entry name" value="RTX_toxin/Mannuronan_C5-epim"/>
</dbReference>
<gene>
    <name evidence="12" type="ORF">TRM7557_01225</name>
</gene>
<dbReference type="EMBL" id="CYSD01000018">
    <property type="protein sequence ID" value="CUH77135.1"/>
    <property type="molecule type" value="Genomic_DNA"/>
</dbReference>
<keyword evidence="9" id="KW-0862">Zinc</keyword>
<keyword evidence="7" id="KW-0677">Repeat</keyword>
<dbReference type="GO" id="GO:0005509">
    <property type="term" value="F:calcium ion binding"/>
    <property type="evidence" value="ECO:0007669"/>
    <property type="project" value="InterPro"/>
</dbReference>